<proteinExistence type="predicted"/>
<name>A0A428T345_9HYPO</name>
<feature type="transmembrane region" description="Helical" evidence="1">
    <location>
        <begin position="230"/>
        <end position="252"/>
    </location>
</feature>
<comment type="caution">
    <text evidence="2">The sequence shown here is derived from an EMBL/GenBank/DDBJ whole genome shotgun (WGS) entry which is preliminary data.</text>
</comment>
<gene>
    <name evidence="2" type="ORF">CDV31_013474</name>
</gene>
<keyword evidence="1" id="KW-0472">Membrane</keyword>
<dbReference type="InterPro" id="IPR046536">
    <property type="entry name" value="DUF6601"/>
</dbReference>
<dbReference type="AlphaFoldDB" id="A0A428T345"/>
<organism evidence="2 3">
    <name type="scientific">Fusarium ambrosium</name>
    <dbReference type="NCBI Taxonomy" id="131363"/>
    <lineage>
        <taxon>Eukaryota</taxon>
        <taxon>Fungi</taxon>
        <taxon>Dikarya</taxon>
        <taxon>Ascomycota</taxon>
        <taxon>Pezizomycotina</taxon>
        <taxon>Sordariomycetes</taxon>
        <taxon>Hypocreomycetidae</taxon>
        <taxon>Hypocreales</taxon>
        <taxon>Nectriaceae</taxon>
        <taxon>Fusarium</taxon>
        <taxon>Fusarium solani species complex</taxon>
    </lineage>
</organism>
<reference evidence="2 3" key="1">
    <citation type="submission" date="2017-06" db="EMBL/GenBank/DDBJ databases">
        <title>Cmopartive genomic analysis of Ambrosia Fusariam Clade fungi.</title>
        <authorList>
            <person name="Stajich J.E."/>
            <person name="Carrillo J."/>
            <person name="Kijimoto T."/>
            <person name="Eskalen A."/>
            <person name="O'Donnell K."/>
            <person name="Kasson M."/>
        </authorList>
    </citation>
    <scope>NUCLEOTIDE SEQUENCE [LARGE SCALE GENOMIC DNA]</scope>
    <source>
        <strain evidence="2 3">NRRL 20438</strain>
    </source>
</reference>
<dbReference type="Pfam" id="PF20246">
    <property type="entry name" value="DUF6601"/>
    <property type="match status" value="1"/>
</dbReference>
<feature type="transmembrane region" description="Helical" evidence="1">
    <location>
        <begin position="264"/>
        <end position="286"/>
    </location>
</feature>
<dbReference type="PANTHER" id="PTHR34414">
    <property type="entry name" value="HET DOMAIN-CONTAINING PROTEIN-RELATED"/>
    <property type="match status" value="1"/>
</dbReference>
<evidence type="ECO:0000256" key="1">
    <source>
        <dbReference type="SAM" id="Phobius"/>
    </source>
</evidence>
<sequence length="302" mass="35352">MQDSYVDDAIPLSFTEKNDLLSMGNTVPGQPMLAIDDQAAIEDFLQNELSTVRLKEFYSLLFLASNRNNISPLHHQLVKGRKICITERPDLHLTWYYDRIFVKPIPKCLFSSTFWQQYLTKPGKRNGGGDSIRAEAAGFLRTYARLIRHESDLDVAKDLRLTPKTTTWDQWCRFIEQFCHLQDKHVAVRYHYGEIRLTRLNFWYSLCRGRSYFQAHHNYATIFSRFGPPYLFVFGAVTVVLTALQTGLATYPEWGLYHTLSVPMVPFTLILTMVGLGFFPILFIFFQFRELFLFIFCYREME</sequence>
<protein>
    <submittedName>
        <fullName evidence="2">Uncharacterized protein</fullName>
    </submittedName>
</protein>
<accession>A0A428T345</accession>
<dbReference type="Proteomes" id="UP000288429">
    <property type="component" value="Unassembled WGS sequence"/>
</dbReference>
<evidence type="ECO:0000313" key="3">
    <source>
        <dbReference type="Proteomes" id="UP000288429"/>
    </source>
</evidence>
<dbReference type="EMBL" id="NIZV01000276">
    <property type="protein sequence ID" value="RSL96438.1"/>
    <property type="molecule type" value="Genomic_DNA"/>
</dbReference>
<evidence type="ECO:0000313" key="2">
    <source>
        <dbReference type="EMBL" id="RSL96438.1"/>
    </source>
</evidence>
<keyword evidence="1" id="KW-0812">Transmembrane</keyword>
<keyword evidence="1" id="KW-1133">Transmembrane helix</keyword>
<keyword evidence="3" id="KW-1185">Reference proteome</keyword>
<dbReference type="PANTHER" id="PTHR34414:SF1">
    <property type="entry name" value="SUBTILISIN-LIKE SERINE PROTEASE"/>
    <property type="match status" value="1"/>
</dbReference>